<sequence length="129" mass="13805">MRKEDKNNSSVAAGSPEQNMSLQLKRSVALKSYKQDGASFRLIGRIEKGLWIVVGWNRPIAKRSGGTALKPTPEASCLPPAFTVEAANPILPNGAASDLLHTTSSSPSLHLLLSLTPPPPLPRFHSLSL</sequence>
<accession>A0A9N7V8F9</accession>
<proteinExistence type="predicted"/>
<gene>
    <name evidence="1" type="ORF">PLEPLA_LOCUS32293</name>
</gene>
<organism evidence="1 2">
    <name type="scientific">Pleuronectes platessa</name>
    <name type="common">European plaice</name>
    <dbReference type="NCBI Taxonomy" id="8262"/>
    <lineage>
        <taxon>Eukaryota</taxon>
        <taxon>Metazoa</taxon>
        <taxon>Chordata</taxon>
        <taxon>Craniata</taxon>
        <taxon>Vertebrata</taxon>
        <taxon>Euteleostomi</taxon>
        <taxon>Actinopterygii</taxon>
        <taxon>Neopterygii</taxon>
        <taxon>Teleostei</taxon>
        <taxon>Neoteleostei</taxon>
        <taxon>Acanthomorphata</taxon>
        <taxon>Carangaria</taxon>
        <taxon>Pleuronectiformes</taxon>
        <taxon>Pleuronectoidei</taxon>
        <taxon>Pleuronectidae</taxon>
        <taxon>Pleuronectes</taxon>
    </lineage>
</organism>
<reference evidence="1" key="1">
    <citation type="submission" date="2020-03" db="EMBL/GenBank/DDBJ databases">
        <authorList>
            <person name="Weist P."/>
        </authorList>
    </citation>
    <scope>NUCLEOTIDE SEQUENCE</scope>
</reference>
<dbReference type="EMBL" id="CADEAL010003402">
    <property type="protein sequence ID" value="CAB1444577.1"/>
    <property type="molecule type" value="Genomic_DNA"/>
</dbReference>
<comment type="caution">
    <text evidence="1">The sequence shown here is derived from an EMBL/GenBank/DDBJ whole genome shotgun (WGS) entry which is preliminary data.</text>
</comment>
<protein>
    <submittedName>
        <fullName evidence="1">Uncharacterized protein</fullName>
    </submittedName>
</protein>
<keyword evidence="2" id="KW-1185">Reference proteome</keyword>
<dbReference type="Proteomes" id="UP001153269">
    <property type="component" value="Unassembled WGS sequence"/>
</dbReference>
<dbReference type="AlphaFoldDB" id="A0A9N7V8F9"/>
<name>A0A9N7V8F9_PLEPL</name>
<evidence type="ECO:0000313" key="2">
    <source>
        <dbReference type="Proteomes" id="UP001153269"/>
    </source>
</evidence>
<evidence type="ECO:0000313" key="1">
    <source>
        <dbReference type="EMBL" id="CAB1444577.1"/>
    </source>
</evidence>